<dbReference type="AlphaFoldDB" id="A0A4R8S148"/>
<feature type="transmembrane region" description="Helical" evidence="1">
    <location>
        <begin position="147"/>
        <end position="166"/>
    </location>
</feature>
<evidence type="ECO:0000313" key="3">
    <source>
        <dbReference type="Proteomes" id="UP000295117"/>
    </source>
</evidence>
<reference evidence="2 3" key="1">
    <citation type="journal article" date="2019" name="Sci. Rep.">
        <title>Extended insight into the Mycobacterium chelonae-abscessus complex through whole genome sequencing of Mycobacterium salmoniphilum outbreak and Mycobacterium salmoniphilum-like strains.</title>
        <authorList>
            <person name="Behra P.R.K."/>
            <person name="Das S."/>
            <person name="Pettersson B.M.F."/>
            <person name="Shirreff L."/>
            <person name="DuCote T."/>
            <person name="Jacobsson K.G."/>
            <person name="Ennis D.G."/>
            <person name="Kirsebom L.A."/>
        </authorList>
    </citation>
    <scope>NUCLEOTIDE SEQUENCE [LARGE SCALE GENOMIC DNA]</scope>
    <source>
        <strain evidence="2 3">DE 4585</strain>
    </source>
</reference>
<keyword evidence="1" id="KW-0472">Membrane</keyword>
<feature type="transmembrane region" description="Helical" evidence="1">
    <location>
        <begin position="46"/>
        <end position="66"/>
    </location>
</feature>
<evidence type="ECO:0000313" key="2">
    <source>
        <dbReference type="EMBL" id="TDZ82113.1"/>
    </source>
</evidence>
<gene>
    <name evidence="2" type="ORF">DE4585_02642</name>
</gene>
<name>A0A4R8S148_9MYCO</name>
<accession>A0A4R8S148</accession>
<proteinExistence type="predicted"/>
<evidence type="ECO:0000256" key="1">
    <source>
        <dbReference type="SAM" id="Phobius"/>
    </source>
</evidence>
<dbReference type="Proteomes" id="UP000295117">
    <property type="component" value="Unassembled WGS sequence"/>
</dbReference>
<organism evidence="2 3">
    <name type="scientific">Mycobacteroides salmoniphilum</name>
    <dbReference type="NCBI Taxonomy" id="404941"/>
    <lineage>
        <taxon>Bacteria</taxon>
        <taxon>Bacillati</taxon>
        <taxon>Actinomycetota</taxon>
        <taxon>Actinomycetes</taxon>
        <taxon>Mycobacteriales</taxon>
        <taxon>Mycobacteriaceae</taxon>
        <taxon>Mycobacteroides</taxon>
    </lineage>
</organism>
<keyword evidence="1" id="KW-0812">Transmembrane</keyword>
<keyword evidence="1" id="KW-1133">Transmembrane helix</keyword>
<comment type="caution">
    <text evidence="2">The sequence shown here is derived from an EMBL/GenBank/DDBJ whole genome shotgun (WGS) entry which is preliminary data.</text>
</comment>
<sequence length="218" mass="23515">MLVWIRLALAPWWLQWPVYAVMIFGAAAIPVAVINREDEQGQWLGWWIGIAVVAVVGALVWSLAAWSRAPQLRQLLGGLTPGQYRQAAKAVLSGPIPADPAIRRAAARLAEQRRTSMPAVARKAMIWAMASNVVIQLVSAAFRPVSFVNFCVAVMLAAMGVFWWLYPPLLEARGQLLAGPSPATDVGATGPVAQVLDGGPDADRYQVQTQGISRAPQV</sequence>
<feature type="transmembrane region" description="Helical" evidence="1">
    <location>
        <begin position="12"/>
        <end position="34"/>
    </location>
</feature>
<dbReference type="EMBL" id="PECH01000007">
    <property type="protein sequence ID" value="TDZ82113.1"/>
    <property type="molecule type" value="Genomic_DNA"/>
</dbReference>
<protein>
    <submittedName>
        <fullName evidence="2">Uncharacterized protein</fullName>
    </submittedName>
</protein>